<dbReference type="GO" id="GO:0006302">
    <property type="term" value="P:double-strand break repair"/>
    <property type="evidence" value="ECO:0007669"/>
    <property type="project" value="TreeGrafter"/>
</dbReference>
<comment type="cofactor">
    <cofactor evidence="1">
        <name>Mn(2+)</name>
        <dbReference type="ChEBI" id="CHEBI:29035"/>
    </cofactor>
</comment>
<keyword evidence="8" id="KW-0460">Magnesium</keyword>
<name>A0A3P7M1U9_DIBLA</name>
<dbReference type="OrthoDB" id="272512at2759"/>
<dbReference type="InterPro" id="IPR051547">
    <property type="entry name" value="TDP2-like"/>
</dbReference>
<dbReference type="Pfam" id="PF14555">
    <property type="entry name" value="UBA_4"/>
    <property type="match status" value="1"/>
</dbReference>
<dbReference type="GO" id="GO:0016605">
    <property type="term" value="C:PML body"/>
    <property type="evidence" value="ECO:0007669"/>
    <property type="project" value="TreeGrafter"/>
</dbReference>
<evidence type="ECO:0000256" key="8">
    <source>
        <dbReference type="ARBA" id="ARBA00022842"/>
    </source>
</evidence>
<evidence type="ECO:0000256" key="4">
    <source>
        <dbReference type="ARBA" id="ARBA00022722"/>
    </source>
</evidence>
<dbReference type="Proteomes" id="UP000281553">
    <property type="component" value="Unassembled WGS sequence"/>
</dbReference>
<dbReference type="GO" id="GO:0003697">
    <property type="term" value="F:single-stranded DNA binding"/>
    <property type="evidence" value="ECO:0007669"/>
    <property type="project" value="TreeGrafter"/>
</dbReference>
<dbReference type="Gene3D" id="1.10.8.10">
    <property type="entry name" value="DNA helicase RuvA subunit, C-terminal domain"/>
    <property type="match status" value="1"/>
</dbReference>
<keyword evidence="6" id="KW-0227">DNA damage</keyword>
<keyword evidence="10" id="KW-0539">Nucleus</keyword>
<evidence type="ECO:0000313" key="12">
    <source>
        <dbReference type="EMBL" id="VDN16218.1"/>
    </source>
</evidence>
<evidence type="ECO:0000256" key="5">
    <source>
        <dbReference type="ARBA" id="ARBA00022723"/>
    </source>
</evidence>
<evidence type="ECO:0000256" key="7">
    <source>
        <dbReference type="ARBA" id="ARBA00022801"/>
    </source>
</evidence>
<sequence>METDDCIYVDEEKDEDDDSLPTANECMKLCETFAEFTETDKALAMMYLQQASWNLELALASFYDGTGDQAPATSKRSEHTRQPRPGRQIAPNSVSAATPVCTSDAQHAHLFRVLSWNIDGLSEKSCIFRTEAVINTIQTEVFHVVCLQEVVRATLSMLERDLSALYNIFYPSDAARRDYFPVICVLKHQAISVDPASFRVSLHRRIVYLFLQFFLCVQLVSSADPVIMQILSIFTVDVGGNPLQQNQGLFTPQEDVSGTTMSHRGKLSVTTL</sequence>
<dbReference type="SUPFAM" id="SSF56219">
    <property type="entry name" value="DNase I-like"/>
    <property type="match status" value="1"/>
</dbReference>
<keyword evidence="7" id="KW-0378">Hydrolase</keyword>
<dbReference type="GO" id="GO:0070260">
    <property type="term" value="F:5'-tyrosyl-DNA phosphodiesterase activity"/>
    <property type="evidence" value="ECO:0007669"/>
    <property type="project" value="TreeGrafter"/>
</dbReference>
<dbReference type="GO" id="GO:0005737">
    <property type="term" value="C:cytoplasm"/>
    <property type="evidence" value="ECO:0007669"/>
    <property type="project" value="TreeGrafter"/>
</dbReference>
<feature type="region of interest" description="Disordered" evidence="11">
    <location>
        <begin position="69"/>
        <end position="93"/>
    </location>
</feature>
<keyword evidence="4" id="KW-0540">Nuclease</keyword>
<evidence type="ECO:0000256" key="9">
    <source>
        <dbReference type="ARBA" id="ARBA00023204"/>
    </source>
</evidence>
<evidence type="ECO:0000256" key="10">
    <source>
        <dbReference type="ARBA" id="ARBA00023242"/>
    </source>
</evidence>
<dbReference type="GO" id="GO:0004518">
    <property type="term" value="F:nuclease activity"/>
    <property type="evidence" value="ECO:0007669"/>
    <property type="project" value="UniProtKB-KW"/>
</dbReference>
<dbReference type="InterPro" id="IPR036691">
    <property type="entry name" value="Endo/exonu/phosph_ase_sf"/>
</dbReference>
<evidence type="ECO:0000256" key="1">
    <source>
        <dbReference type="ARBA" id="ARBA00001936"/>
    </source>
</evidence>
<dbReference type="PANTHER" id="PTHR15822">
    <property type="entry name" value="TRAF AND TNF RECEPTOR-ASSOCIATED PROTEIN"/>
    <property type="match status" value="1"/>
</dbReference>
<comment type="cofactor">
    <cofactor evidence="2">
        <name>Mg(2+)</name>
        <dbReference type="ChEBI" id="CHEBI:18420"/>
    </cofactor>
</comment>
<dbReference type="AlphaFoldDB" id="A0A3P7M1U9"/>
<organism evidence="12 13">
    <name type="scientific">Dibothriocephalus latus</name>
    <name type="common">Fish tapeworm</name>
    <name type="synonym">Diphyllobothrium latum</name>
    <dbReference type="NCBI Taxonomy" id="60516"/>
    <lineage>
        <taxon>Eukaryota</taxon>
        <taxon>Metazoa</taxon>
        <taxon>Spiralia</taxon>
        <taxon>Lophotrochozoa</taxon>
        <taxon>Platyhelminthes</taxon>
        <taxon>Cestoda</taxon>
        <taxon>Eucestoda</taxon>
        <taxon>Diphyllobothriidea</taxon>
        <taxon>Diphyllobothriidae</taxon>
        <taxon>Dibothriocephalus</taxon>
    </lineage>
</organism>
<dbReference type="PANTHER" id="PTHR15822:SF4">
    <property type="entry name" value="TYROSYL-DNA PHOSPHODIESTERASE 2"/>
    <property type="match status" value="1"/>
</dbReference>
<reference evidence="12 13" key="1">
    <citation type="submission" date="2018-11" db="EMBL/GenBank/DDBJ databases">
        <authorList>
            <consortium name="Pathogen Informatics"/>
        </authorList>
    </citation>
    <scope>NUCLEOTIDE SEQUENCE [LARGE SCALE GENOMIC DNA]</scope>
</reference>
<keyword evidence="9" id="KW-0234">DNA repair</keyword>
<evidence type="ECO:0000256" key="3">
    <source>
        <dbReference type="ARBA" id="ARBA00004123"/>
    </source>
</evidence>
<protein>
    <submittedName>
        <fullName evidence="12">Uncharacterized protein</fullName>
    </submittedName>
</protein>
<comment type="subcellular location">
    <subcellularLocation>
        <location evidence="3">Nucleus</location>
    </subcellularLocation>
</comment>
<dbReference type="Gene3D" id="3.60.10.10">
    <property type="entry name" value="Endonuclease/exonuclease/phosphatase"/>
    <property type="match status" value="1"/>
</dbReference>
<keyword evidence="5" id="KW-0479">Metal-binding</keyword>
<evidence type="ECO:0000256" key="11">
    <source>
        <dbReference type="SAM" id="MobiDB-lite"/>
    </source>
</evidence>
<accession>A0A3P7M1U9</accession>
<dbReference type="EMBL" id="UYRU01065052">
    <property type="protein sequence ID" value="VDN16218.1"/>
    <property type="molecule type" value="Genomic_DNA"/>
</dbReference>
<proteinExistence type="predicted"/>
<dbReference type="GO" id="GO:0046872">
    <property type="term" value="F:metal ion binding"/>
    <property type="evidence" value="ECO:0007669"/>
    <property type="project" value="UniProtKB-KW"/>
</dbReference>
<evidence type="ECO:0000256" key="6">
    <source>
        <dbReference type="ARBA" id="ARBA00022763"/>
    </source>
</evidence>
<dbReference type="SUPFAM" id="SSF46934">
    <property type="entry name" value="UBA-like"/>
    <property type="match status" value="1"/>
</dbReference>
<keyword evidence="13" id="KW-1185">Reference proteome</keyword>
<gene>
    <name evidence="12" type="ORF">DILT_LOCUS12049</name>
</gene>
<evidence type="ECO:0000256" key="2">
    <source>
        <dbReference type="ARBA" id="ARBA00001946"/>
    </source>
</evidence>
<evidence type="ECO:0000313" key="13">
    <source>
        <dbReference type="Proteomes" id="UP000281553"/>
    </source>
</evidence>
<feature type="region of interest" description="Disordered" evidence="11">
    <location>
        <begin position="252"/>
        <end position="272"/>
    </location>
</feature>
<dbReference type="InterPro" id="IPR009060">
    <property type="entry name" value="UBA-like_sf"/>
</dbReference>